<feature type="transmembrane region" description="Helical" evidence="1">
    <location>
        <begin position="49"/>
        <end position="75"/>
    </location>
</feature>
<dbReference type="GO" id="GO:0005886">
    <property type="term" value="C:plasma membrane"/>
    <property type="evidence" value="ECO:0007669"/>
    <property type="project" value="TreeGrafter"/>
</dbReference>
<dbReference type="EMBL" id="VLTJ01000042">
    <property type="protein sequence ID" value="TSH88987.1"/>
    <property type="molecule type" value="Genomic_DNA"/>
</dbReference>
<gene>
    <name evidence="2" type="ORF">FOZ76_25530</name>
</gene>
<keyword evidence="1" id="KW-0812">Transmembrane</keyword>
<dbReference type="InterPro" id="IPR007383">
    <property type="entry name" value="DUF445"/>
</dbReference>
<evidence type="ECO:0000256" key="1">
    <source>
        <dbReference type="SAM" id="Phobius"/>
    </source>
</evidence>
<dbReference type="OrthoDB" id="9769590at2"/>
<keyword evidence="1" id="KW-0472">Membrane</keyword>
<name>A0A556A7X5_9BURK</name>
<protein>
    <submittedName>
        <fullName evidence="2">DUF445 family protein</fullName>
    </submittedName>
</protein>
<dbReference type="Proteomes" id="UP000318405">
    <property type="component" value="Unassembled WGS sequence"/>
</dbReference>
<keyword evidence="3" id="KW-1185">Reference proteome</keyword>
<dbReference type="Pfam" id="PF04286">
    <property type="entry name" value="DUF445"/>
    <property type="match status" value="1"/>
</dbReference>
<dbReference type="PANTHER" id="PTHR38442:SF1">
    <property type="entry name" value="INNER MEMBRANE PROTEIN"/>
    <property type="match status" value="1"/>
</dbReference>
<feature type="transmembrane region" description="Helical" evidence="1">
    <location>
        <begin position="25"/>
        <end position="43"/>
    </location>
</feature>
<evidence type="ECO:0000313" key="3">
    <source>
        <dbReference type="Proteomes" id="UP000318405"/>
    </source>
</evidence>
<accession>A0A556A7X5</accession>
<comment type="caution">
    <text evidence="2">The sequence shown here is derived from an EMBL/GenBank/DDBJ whole genome shotgun (WGS) entry which is preliminary data.</text>
</comment>
<dbReference type="AlphaFoldDB" id="A0A556A7X5"/>
<evidence type="ECO:0000313" key="2">
    <source>
        <dbReference type="EMBL" id="TSH88987.1"/>
    </source>
</evidence>
<dbReference type="RefSeq" id="WP_143951103.1">
    <property type="nucleotide sequence ID" value="NZ_BAABMB010000005.1"/>
</dbReference>
<reference evidence="2 3" key="1">
    <citation type="submission" date="2019-07" db="EMBL/GenBank/DDBJ databases">
        <title>Qingshengfaniella alkalisoli gen. nov., sp. nov., isolated from saline soil.</title>
        <authorList>
            <person name="Xu L."/>
            <person name="Huang X.-X."/>
            <person name="Sun J.-Q."/>
        </authorList>
    </citation>
    <scope>NUCLEOTIDE SEQUENCE [LARGE SCALE GENOMIC DNA]</scope>
    <source>
        <strain evidence="2 3">DSM 27279</strain>
    </source>
</reference>
<proteinExistence type="predicted"/>
<sequence length="436" mass="48427">MSSTPAPPAEARSDERARALRRMQAYAVALLLLMVAGLVTSHLQGYAGAWAWIAAFCEAAAIGALADWFAVVALFRHPLGLPIPHTAIIPRSKARIADNLAVFVRDHFLSRDALLARLQVFDPAARLAQWLGDARRMRAWAVLGRGWALQMLELFDDERLQSALRRTLIEALTRWDAARSAGDVLTFLTRGGRHQALLDIALERLGGYLGQESVRARVAAVMLRIAREEHPRVVKAVDLVTSVEDIADALARRVARALVDELKAVLENPEHPARIEYEAQVLRFIDRLREDPELVAHVGQLKQRLIDSPAVQDYARQLAGDVRDWLHRDLARRDSRLARYWQDGAVAFGRRLGQDARLRAAINEHVLAAAARMAEDLRAGVTEHIANTVKGWDDRQLVRELELSIGKDLQYIRFNGTLVGGLVGLALHALLSALPA</sequence>
<dbReference type="PANTHER" id="PTHR38442">
    <property type="entry name" value="INNER MEMBRANE PROTEIN-RELATED"/>
    <property type="match status" value="1"/>
</dbReference>
<keyword evidence="1" id="KW-1133">Transmembrane helix</keyword>
<organism evidence="2 3">
    <name type="scientific">Verticiella sediminum</name>
    <dbReference type="NCBI Taxonomy" id="1247510"/>
    <lineage>
        <taxon>Bacteria</taxon>
        <taxon>Pseudomonadati</taxon>
        <taxon>Pseudomonadota</taxon>
        <taxon>Betaproteobacteria</taxon>
        <taxon>Burkholderiales</taxon>
        <taxon>Alcaligenaceae</taxon>
        <taxon>Verticiella</taxon>
    </lineage>
</organism>